<evidence type="ECO:0000256" key="6">
    <source>
        <dbReference type="SAM" id="MobiDB-lite"/>
    </source>
</evidence>
<comment type="caution">
    <text evidence="9">The sequence shown here is derived from an EMBL/GenBank/DDBJ whole genome shotgun (WGS) entry which is preliminary data.</text>
</comment>
<protein>
    <recommendedName>
        <fullName evidence="8">Major facilitator superfamily (MFS) profile domain-containing protein</fullName>
    </recommendedName>
</protein>
<keyword evidence="10" id="KW-1185">Reference proteome</keyword>
<feature type="transmembrane region" description="Helical" evidence="7">
    <location>
        <begin position="378"/>
        <end position="397"/>
    </location>
</feature>
<dbReference type="PANTHER" id="PTHR48022:SF2">
    <property type="entry name" value="PLASTIDIC GLUCOSE TRANSPORTER 4"/>
    <property type="match status" value="1"/>
</dbReference>
<evidence type="ECO:0000313" key="10">
    <source>
        <dbReference type="Proteomes" id="UP000191285"/>
    </source>
</evidence>
<evidence type="ECO:0000313" key="9">
    <source>
        <dbReference type="EMBL" id="OQE14880.1"/>
    </source>
</evidence>
<dbReference type="PROSITE" id="PS50850">
    <property type="entry name" value="MFS"/>
    <property type="match status" value="1"/>
</dbReference>
<keyword evidence="5 7" id="KW-0472">Membrane</keyword>
<feature type="transmembrane region" description="Helical" evidence="7">
    <location>
        <begin position="451"/>
        <end position="469"/>
    </location>
</feature>
<dbReference type="InterPro" id="IPR050360">
    <property type="entry name" value="MFS_Sugar_Transporters"/>
</dbReference>
<dbReference type="SUPFAM" id="SSF103473">
    <property type="entry name" value="MFS general substrate transporter"/>
    <property type="match status" value="1"/>
</dbReference>
<comment type="similarity">
    <text evidence="2">Belongs to the major facilitator superfamily. Sugar transporter (TC 2.A.1.1) family.</text>
</comment>
<feature type="domain" description="Major facilitator superfamily (MFS) profile" evidence="8">
    <location>
        <begin position="42"/>
        <end position="503"/>
    </location>
</feature>
<evidence type="ECO:0000256" key="2">
    <source>
        <dbReference type="ARBA" id="ARBA00010992"/>
    </source>
</evidence>
<feature type="transmembrane region" description="Helical" evidence="7">
    <location>
        <begin position="129"/>
        <end position="148"/>
    </location>
</feature>
<gene>
    <name evidence="9" type="ORF">PENSTE_c032G05418</name>
</gene>
<proteinExistence type="inferred from homology"/>
<organism evidence="9 10">
    <name type="scientific">Penicillium steckii</name>
    <dbReference type="NCBI Taxonomy" id="303698"/>
    <lineage>
        <taxon>Eukaryota</taxon>
        <taxon>Fungi</taxon>
        <taxon>Dikarya</taxon>
        <taxon>Ascomycota</taxon>
        <taxon>Pezizomycotina</taxon>
        <taxon>Eurotiomycetes</taxon>
        <taxon>Eurotiomycetidae</taxon>
        <taxon>Eurotiales</taxon>
        <taxon>Aspergillaceae</taxon>
        <taxon>Penicillium</taxon>
    </lineage>
</organism>
<dbReference type="Pfam" id="PF00083">
    <property type="entry name" value="Sugar_tr"/>
    <property type="match status" value="1"/>
</dbReference>
<accession>A0A1V6SM97</accession>
<dbReference type="GO" id="GO:0016020">
    <property type="term" value="C:membrane"/>
    <property type="evidence" value="ECO:0007669"/>
    <property type="project" value="UniProtKB-SubCell"/>
</dbReference>
<evidence type="ECO:0000256" key="3">
    <source>
        <dbReference type="ARBA" id="ARBA00022692"/>
    </source>
</evidence>
<dbReference type="InterPro" id="IPR005828">
    <property type="entry name" value="MFS_sugar_transport-like"/>
</dbReference>
<evidence type="ECO:0000256" key="5">
    <source>
        <dbReference type="ARBA" id="ARBA00023136"/>
    </source>
</evidence>
<feature type="transmembrane region" description="Helical" evidence="7">
    <location>
        <begin position="409"/>
        <end position="430"/>
    </location>
</feature>
<evidence type="ECO:0000256" key="7">
    <source>
        <dbReference type="SAM" id="Phobius"/>
    </source>
</evidence>
<dbReference type="GO" id="GO:0005351">
    <property type="term" value="F:carbohydrate:proton symporter activity"/>
    <property type="evidence" value="ECO:0007669"/>
    <property type="project" value="TreeGrafter"/>
</dbReference>
<dbReference type="EMBL" id="MLKD01000032">
    <property type="protein sequence ID" value="OQE14880.1"/>
    <property type="molecule type" value="Genomic_DNA"/>
</dbReference>
<dbReference type="PANTHER" id="PTHR48022">
    <property type="entry name" value="PLASTIDIC GLUCOSE TRANSPORTER 4"/>
    <property type="match status" value="1"/>
</dbReference>
<dbReference type="InterPro" id="IPR020846">
    <property type="entry name" value="MFS_dom"/>
</dbReference>
<sequence>MTLGKYHDDEEPEKVDITPPPSDDESDARGNSPESVGAMLRLTLWIAFAAWIFNFDHGYTGAILIMPSYKKAFGTCTTHLLNPSTGAIVEHCTITPIQQSLISLNYLFTGIGGGLSGVTGRYTGRRGGIQIGCLLAIIGAAGMLGTGAGQAGSFTHYMICKCISAVGLGQLSASSLTYSSECIVASKRGVSLGLYNIGLALGNVASSAVCAGSAQLEPHNNWQWKTPILCQIPMGILLGAGILMFPESPRWLLNQGEGKEKDARRALSILYRISPSSSAITSQIEEIKNHIKAERMIAASTSWFQIYQKKQIRRTCTSALIMVGMSITGIQFVQPYATTFLRGVGISNPYLINVIIGLCILGGSCLGPFAVEYGGRRLSILGGYSAMAACMLTLSSVSTALGPEGASKMVIVVLLSLWSFVFGGTIAPSAGLASVEMHSVSLRTYGQANTTILYGLFSFGATFWTPYMLDPAHGNMGPNVGYFYAAVTVVIACLVFVLVPETAALTLEQIDDVFNSGVRPWKTSMTENKAIARARIQALSGE</sequence>
<feature type="transmembrane region" description="Helical" evidence="7">
    <location>
        <begin position="481"/>
        <end position="499"/>
    </location>
</feature>
<keyword evidence="3 7" id="KW-0812">Transmembrane</keyword>
<evidence type="ECO:0000256" key="4">
    <source>
        <dbReference type="ARBA" id="ARBA00022989"/>
    </source>
</evidence>
<name>A0A1V6SM97_9EURO</name>
<dbReference type="Gene3D" id="1.20.1250.20">
    <property type="entry name" value="MFS general substrate transporter like domains"/>
    <property type="match status" value="1"/>
</dbReference>
<dbReference type="Proteomes" id="UP000191285">
    <property type="component" value="Unassembled WGS sequence"/>
</dbReference>
<evidence type="ECO:0000259" key="8">
    <source>
        <dbReference type="PROSITE" id="PS50850"/>
    </source>
</evidence>
<feature type="transmembrane region" description="Helical" evidence="7">
    <location>
        <begin position="350"/>
        <end position="371"/>
    </location>
</feature>
<feature type="region of interest" description="Disordered" evidence="6">
    <location>
        <begin position="1"/>
        <end position="32"/>
    </location>
</feature>
<feature type="transmembrane region" description="Helical" evidence="7">
    <location>
        <begin position="42"/>
        <end position="65"/>
    </location>
</feature>
<evidence type="ECO:0000256" key="1">
    <source>
        <dbReference type="ARBA" id="ARBA00004141"/>
    </source>
</evidence>
<keyword evidence="4 7" id="KW-1133">Transmembrane helix</keyword>
<dbReference type="AlphaFoldDB" id="A0A1V6SM97"/>
<dbReference type="OrthoDB" id="6133115at2759"/>
<feature type="transmembrane region" description="Helical" evidence="7">
    <location>
        <begin position="319"/>
        <end position="338"/>
    </location>
</feature>
<dbReference type="InterPro" id="IPR036259">
    <property type="entry name" value="MFS_trans_sf"/>
</dbReference>
<reference evidence="10" key="1">
    <citation type="journal article" date="2017" name="Nat. Microbiol.">
        <title>Global analysis of biosynthetic gene clusters reveals vast potential of secondary metabolite production in Penicillium species.</title>
        <authorList>
            <person name="Nielsen J.C."/>
            <person name="Grijseels S."/>
            <person name="Prigent S."/>
            <person name="Ji B."/>
            <person name="Dainat J."/>
            <person name="Nielsen K.F."/>
            <person name="Frisvad J.C."/>
            <person name="Workman M."/>
            <person name="Nielsen J."/>
        </authorList>
    </citation>
    <scope>NUCLEOTIDE SEQUENCE [LARGE SCALE GENOMIC DNA]</scope>
    <source>
        <strain evidence="10">IBT 24891</strain>
    </source>
</reference>
<comment type="subcellular location">
    <subcellularLocation>
        <location evidence="1">Membrane</location>
        <topology evidence="1">Multi-pass membrane protein</topology>
    </subcellularLocation>
</comment>